<dbReference type="GO" id="GO:0009234">
    <property type="term" value="P:menaquinone biosynthetic process"/>
    <property type="evidence" value="ECO:0007669"/>
    <property type="project" value="UniProtKB-UniRule"/>
</dbReference>
<dbReference type="InterPro" id="IPR003773">
    <property type="entry name" value="Menaquinone_biosynth"/>
</dbReference>
<sequence>MSQTAPIRVGRIGYLNVLPIYHPIEAGEVAGPLSVVSGPPAELNRLARAGELDVTACSSIEYAMAAKDYLLLPRLAIGSRGHVKSVLLLSRHPVARLDGKAVRVSFQTHTSVALLRLFLERRVGIAPRYESGDVTRALQGGERPDAFLAIGDEALRLADHPDYPHRWDLGSVWLDWTGLPFIFGVWIARRQAAVAAPQAVAEAARALVAAKDWSAGRPEVVARLAAGQGGFSEQAMRAYFEGLVFDFGPREQEGLAVFFAMLAEAGHIETAPRLEFLDI</sequence>
<evidence type="ECO:0000256" key="2">
    <source>
        <dbReference type="ARBA" id="ARBA00022428"/>
    </source>
</evidence>
<comment type="similarity">
    <text evidence="4">Belongs to the MqnA/MqnD family. MqnA subfamily.</text>
</comment>
<comment type="caution">
    <text evidence="5">The sequence shown here is derived from an EMBL/GenBank/DDBJ whole genome shotgun (WGS) entry which is preliminary data.</text>
</comment>
<comment type="function">
    <text evidence="4">Catalyzes the dehydration of chorismate into 3-[(1-carboxyvinyl)oxy]benzoate, a step in the biosynthesis of menaquinone (MK, vitamin K2).</text>
</comment>
<dbReference type="GO" id="GO:0016836">
    <property type="term" value="F:hydro-lyase activity"/>
    <property type="evidence" value="ECO:0007669"/>
    <property type="project" value="UniProtKB-UniRule"/>
</dbReference>
<reference evidence="5 6" key="1">
    <citation type="journal article" date="2013" name="Genome Announc.">
        <title>Draft genome sequences for three mercury-methylating, sulfate-reducing bacteria.</title>
        <authorList>
            <person name="Brown S.D."/>
            <person name="Hurt R.A.Jr."/>
            <person name="Gilmour C.C."/>
            <person name="Elias D.A."/>
        </authorList>
    </citation>
    <scope>NUCLEOTIDE SEQUENCE [LARGE SCALE GENOMIC DNA]</scope>
    <source>
        <strain evidence="5 6">DSM 16529</strain>
    </source>
</reference>
<dbReference type="AlphaFoldDB" id="S7T369"/>
<dbReference type="EC" id="4.2.1.151" evidence="4"/>
<dbReference type="UniPathway" id="UPA00079"/>
<dbReference type="OrthoDB" id="9810112at2"/>
<dbReference type="RefSeq" id="WP_020887769.1">
    <property type="nucleotide sequence ID" value="NZ_ATHI01000030.1"/>
</dbReference>
<dbReference type="SUPFAM" id="SSF53850">
    <property type="entry name" value="Periplasmic binding protein-like II"/>
    <property type="match status" value="1"/>
</dbReference>
<evidence type="ECO:0000256" key="3">
    <source>
        <dbReference type="ARBA" id="ARBA00023239"/>
    </source>
</evidence>
<dbReference type="Gene3D" id="3.40.190.10">
    <property type="entry name" value="Periplasmic binding protein-like II"/>
    <property type="match status" value="2"/>
</dbReference>
<dbReference type="EMBL" id="ATHI01000030">
    <property type="protein sequence ID" value="EPR30945.1"/>
    <property type="molecule type" value="Genomic_DNA"/>
</dbReference>
<dbReference type="PANTHER" id="PTHR37690">
    <property type="entry name" value="CHORISMATE DEHYDRATASE"/>
    <property type="match status" value="1"/>
</dbReference>
<comment type="catalytic activity">
    <reaction evidence="4">
        <text>chorismate = 3-[(1-carboxyvinyl)-oxy]benzoate + H2O</text>
        <dbReference type="Rhea" id="RHEA:40051"/>
        <dbReference type="ChEBI" id="CHEBI:15377"/>
        <dbReference type="ChEBI" id="CHEBI:29748"/>
        <dbReference type="ChEBI" id="CHEBI:76981"/>
        <dbReference type="EC" id="4.2.1.151"/>
    </reaction>
</comment>
<name>S7T369_9BACT</name>
<dbReference type="CDD" id="cd13634">
    <property type="entry name" value="PBP2_Sco4506"/>
    <property type="match status" value="1"/>
</dbReference>
<proteinExistence type="inferred from homology"/>
<dbReference type="PATRIC" id="fig|1121439.3.peg.2447"/>
<gene>
    <name evidence="4" type="primary">mqnA</name>
    <name evidence="5" type="ORF">dsat_1072</name>
</gene>
<evidence type="ECO:0000313" key="5">
    <source>
        <dbReference type="EMBL" id="EPR30945.1"/>
    </source>
</evidence>
<dbReference type="eggNOG" id="COG1427">
    <property type="taxonomic scope" value="Bacteria"/>
</dbReference>
<dbReference type="Proteomes" id="UP000014975">
    <property type="component" value="Unassembled WGS sequence"/>
</dbReference>
<keyword evidence="2 4" id="KW-0474">Menaquinone biosynthesis</keyword>
<organism evidence="5 6">
    <name type="scientific">Alkalidesulfovibrio alkalitolerans DSM 16529</name>
    <dbReference type="NCBI Taxonomy" id="1121439"/>
    <lineage>
        <taxon>Bacteria</taxon>
        <taxon>Pseudomonadati</taxon>
        <taxon>Thermodesulfobacteriota</taxon>
        <taxon>Desulfovibrionia</taxon>
        <taxon>Desulfovibrionales</taxon>
        <taxon>Desulfovibrionaceae</taxon>
        <taxon>Alkalidesulfovibrio</taxon>
    </lineage>
</organism>
<evidence type="ECO:0000256" key="4">
    <source>
        <dbReference type="HAMAP-Rule" id="MF_00995"/>
    </source>
</evidence>
<keyword evidence="3 4" id="KW-0456">Lyase</keyword>
<accession>S7T369</accession>
<dbReference type="HAMAP" id="MF_00995">
    <property type="entry name" value="MqnA"/>
    <property type="match status" value="1"/>
</dbReference>
<comment type="pathway">
    <text evidence="1 4">Quinol/quinone metabolism; menaquinone biosynthesis.</text>
</comment>
<dbReference type="Pfam" id="PF02621">
    <property type="entry name" value="VitK2_biosynth"/>
    <property type="match status" value="1"/>
</dbReference>
<dbReference type="InterPro" id="IPR030868">
    <property type="entry name" value="MqnA"/>
</dbReference>
<evidence type="ECO:0000313" key="6">
    <source>
        <dbReference type="Proteomes" id="UP000014975"/>
    </source>
</evidence>
<dbReference type="STRING" id="1121439.dsat_1072"/>
<protein>
    <recommendedName>
        <fullName evidence="4">Chorismate dehydratase</fullName>
        <ecNumber evidence="4">4.2.1.151</ecNumber>
    </recommendedName>
    <alternativeName>
        <fullName evidence="4">Menaquinone biosynthetic enzyme MqnA</fullName>
    </alternativeName>
</protein>
<dbReference type="PANTHER" id="PTHR37690:SF1">
    <property type="entry name" value="CHORISMATE DEHYDRATASE"/>
    <property type="match status" value="1"/>
</dbReference>
<keyword evidence="6" id="KW-1185">Reference proteome</keyword>
<evidence type="ECO:0000256" key="1">
    <source>
        <dbReference type="ARBA" id="ARBA00004863"/>
    </source>
</evidence>